<name>A0A1X2GE17_9FUNG</name>
<protein>
    <submittedName>
        <fullName evidence="2">Uncharacterized protein</fullName>
    </submittedName>
</protein>
<dbReference type="OrthoDB" id="10004862at2759"/>
<comment type="caution">
    <text evidence="2">The sequence shown here is derived from an EMBL/GenBank/DDBJ whole genome shotgun (WGS) entry which is preliminary data.</text>
</comment>
<accession>A0A1X2GE17</accession>
<dbReference type="AlphaFoldDB" id="A0A1X2GE17"/>
<evidence type="ECO:0000313" key="3">
    <source>
        <dbReference type="Proteomes" id="UP000242146"/>
    </source>
</evidence>
<proteinExistence type="predicted"/>
<dbReference type="STRING" id="101127.A0A1X2GE17"/>
<dbReference type="Proteomes" id="UP000242146">
    <property type="component" value="Unassembled WGS sequence"/>
</dbReference>
<keyword evidence="1" id="KW-0560">Oxidoreductase</keyword>
<keyword evidence="3" id="KW-1185">Reference proteome</keyword>
<dbReference type="PANTHER" id="PTHR35870">
    <property type="entry name" value="PROTEIN, PUTATIVE (AFU_ORTHOLOGUE AFUA_5G03330)-RELATED"/>
    <property type="match status" value="1"/>
</dbReference>
<dbReference type="GO" id="GO:0016491">
    <property type="term" value="F:oxidoreductase activity"/>
    <property type="evidence" value="ECO:0007669"/>
    <property type="project" value="UniProtKB-KW"/>
</dbReference>
<reference evidence="2 3" key="1">
    <citation type="submission" date="2016-07" db="EMBL/GenBank/DDBJ databases">
        <title>Pervasive Adenine N6-methylation of Active Genes in Fungi.</title>
        <authorList>
            <consortium name="DOE Joint Genome Institute"/>
            <person name="Mondo S.J."/>
            <person name="Dannebaum R.O."/>
            <person name="Kuo R.C."/>
            <person name="Labutti K."/>
            <person name="Haridas S."/>
            <person name="Kuo A."/>
            <person name="Salamov A."/>
            <person name="Ahrendt S.R."/>
            <person name="Lipzen A."/>
            <person name="Sullivan W."/>
            <person name="Andreopoulos W.B."/>
            <person name="Clum A."/>
            <person name="Lindquist E."/>
            <person name="Daum C."/>
            <person name="Ramamoorthy G.K."/>
            <person name="Gryganskyi A."/>
            <person name="Culley D."/>
            <person name="Magnuson J.K."/>
            <person name="James T.Y."/>
            <person name="O'Malley M.A."/>
            <person name="Stajich J.E."/>
            <person name="Spatafora J.W."/>
            <person name="Visel A."/>
            <person name="Grigoriev I.V."/>
        </authorList>
    </citation>
    <scope>NUCLEOTIDE SEQUENCE [LARGE SCALE GENOMIC DNA]</scope>
    <source>
        <strain evidence="2 3">NRRL 3301</strain>
    </source>
</reference>
<gene>
    <name evidence="2" type="ORF">DM01DRAFT_1408579</name>
</gene>
<dbReference type="InterPro" id="IPR025337">
    <property type="entry name" value="Questin_oxidase-like"/>
</dbReference>
<evidence type="ECO:0000256" key="1">
    <source>
        <dbReference type="ARBA" id="ARBA00023002"/>
    </source>
</evidence>
<sequence length="433" mass="48588">MSSDTITYANQASGFMHVHQDPSATNRHQTTPIPWSMLVDIIQNAHSLYPMECDHRTNVLSRVLLCIYECQGDKDQAIHTYQQLLPRLHLLRPVLSSSIVLHSENWQTHLGNASSYQNYLAFFDQEIQQRGVDNTVRHYLPQLPPSLHSQLQPLAHLTLGFEHGLSPMVSEGLAYLCCTFDAAAPWLNGCTTRIVSDDRLPSLSEDPPSPLTAPSIVCVTTPAAEPHALGILSPFANYHSSPLDNVLFDSIRADPRFNGVMEGGRPMAAKVKQLLKSHGALLQQYLDEWMTHSTNTMDRRLDELTLVCLHMVHANILDEPTHHLLASTVALRTLYLTNIFLHHDRLLHQWVSTLALLMMCTFIIQGKPSTTHLISNSLAYTTWHSCHQAFLSLHAPPVYTLVLRSLCKIDKPLSLSIANTLIHTLEQQPPIDE</sequence>
<dbReference type="Pfam" id="PF14027">
    <property type="entry name" value="Questin_oxidase"/>
    <property type="match status" value="1"/>
</dbReference>
<dbReference type="EMBL" id="MCGT01000020">
    <property type="protein sequence ID" value="ORX51625.1"/>
    <property type="molecule type" value="Genomic_DNA"/>
</dbReference>
<dbReference type="PANTHER" id="PTHR35870:SF1">
    <property type="entry name" value="PROTEIN, PUTATIVE (AFU_ORTHOLOGUE AFUA_5G03330)-RELATED"/>
    <property type="match status" value="1"/>
</dbReference>
<evidence type="ECO:0000313" key="2">
    <source>
        <dbReference type="EMBL" id="ORX51625.1"/>
    </source>
</evidence>
<organism evidence="2 3">
    <name type="scientific">Hesseltinella vesiculosa</name>
    <dbReference type="NCBI Taxonomy" id="101127"/>
    <lineage>
        <taxon>Eukaryota</taxon>
        <taxon>Fungi</taxon>
        <taxon>Fungi incertae sedis</taxon>
        <taxon>Mucoromycota</taxon>
        <taxon>Mucoromycotina</taxon>
        <taxon>Mucoromycetes</taxon>
        <taxon>Mucorales</taxon>
        <taxon>Cunninghamellaceae</taxon>
        <taxon>Hesseltinella</taxon>
    </lineage>
</organism>